<dbReference type="AlphaFoldDB" id="A0A8H5B907"/>
<comment type="caution">
    <text evidence="2">The sequence shown here is derived from an EMBL/GenBank/DDBJ whole genome shotgun (WGS) entry which is preliminary data.</text>
</comment>
<reference evidence="2 3" key="1">
    <citation type="journal article" date="2020" name="ISME J.">
        <title>Uncovering the hidden diversity of litter-decomposition mechanisms in mushroom-forming fungi.</title>
        <authorList>
            <person name="Floudas D."/>
            <person name="Bentzer J."/>
            <person name="Ahren D."/>
            <person name="Johansson T."/>
            <person name="Persson P."/>
            <person name="Tunlid A."/>
        </authorList>
    </citation>
    <scope>NUCLEOTIDE SEQUENCE [LARGE SCALE GENOMIC DNA]</scope>
    <source>
        <strain evidence="2 3">CBS 101986</strain>
    </source>
</reference>
<sequence>MSNTVPRFQPAPQVMTETKRLTINLELPADMPHHLEINLKIVVPPVVSESKTAQLDISHDADNERISTTETDYSDYEFRPSGAKTNGPKLAPIVGEPEGEGVGVADPLVQSSFVPIKRQNEGTETKDPRKRTKIFIM</sequence>
<dbReference type="EMBL" id="JAACJJ010000030">
    <property type="protein sequence ID" value="KAF5318876.1"/>
    <property type="molecule type" value="Genomic_DNA"/>
</dbReference>
<proteinExistence type="predicted"/>
<name>A0A8H5B907_9AGAR</name>
<feature type="compositionally biased region" description="Basic residues" evidence="1">
    <location>
        <begin position="128"/>
        <end position="137"/>
    </location>
</feature>
<organism evidence="2 3">
    <name type="scientific">Psilocybe cf. subviscida</name>
    <dbReference type="NCBI Taxonomy" id="2480587"/>
    <lineage>
        <taxon>Eukaryota</taxon>
        <taxon>Fungi</taxon>
        <taxon>Dikarya</taxon>
        <taxon>Basidiomycota</taxon>
        <taxon>Agaricomycotina</taxon>
        <taxon>Agaricomycetes</taxon>
        <taxon>Agaricomycetidae</taxon>
        <taxon>Agaricales</taxon>
        <taxon>Agaricineae</taxon>
        <taxon>Strophariaceae</taxon>
        <taxon>Psilocybe</taxon>
    </lineage>
</organism>
<evidence type="ECO:0000256" key="1">
    <source>
        <dbReference type="SAM" id="MobiDB-lite"/>
    </source>
</evidence>
<evidence type="ECO:0000313" key="3">
    <source>
        <dbReference type="Proteomes" id="UP000567179"/>
    </source>
</evidence>
<keyword evidence="3" id="KW-1185">Reference proteome</keyword>
<dbReference type="Proteomes" id="UP000567179">
    <property type="component" value="Unassembled WGS sequence"/>
</dbReference>
<feature type="region of interest" description="Disordered" evidence="1">
    <location>
        <begin position="116"/>
        <end position="137"/>
    </location>
</feature>
<protein>
    <submittedName>
        <fullName evidence="2">Uncharacterized protein</fullName>
    </submittedName>
</protein>
<gene>
    <name evidence="2" type="ORF">D9619_010949</name>
</gene>
<feature type="compositionally biased region" description="Basic and acidic residues" evidence="1">
    <location>
        <begin position="118"/>
        <end position="127"/>
    </location>
</feature>
<accession>A0A8H5B907</accession>
<evidence type="ECO:0000313" key="2">
    <source>
        <dbReference type="EMBL" id="KAF5318876.1"/>
    </source>
</evidence>
<feature type="region of interest" description="Disordered" evidence="1">
    <location>
        <begin position="66"/>
        <end position="102"/>
    </location>
</feature>